<evidence type="ECO:0000256" key="5">
    <source>
        <dbReference type="ARBA" id="ARBA00023136"/>
    </source>
</evidence>
<comment type="similarity">
    <text evidence="2">Belongs to the TMCO4 family.</text>
</comment>
<feature type="transmembrane region" description="Helical" evidence="6">
    <location>
        <begin position="364"/>
        <end position="385"/>
    </location>
</feature>
<accession>A0A9W8HDE0</accession>
<proteinExistence type="inferred from homology"/>
<keyword evidence="4 6" id="KW-1133">Transmembrane helix</keyword>
<keyword evidence="3 6" id="KW-0812">Transmembrane</keyword>
<protein>
    <submittedName>
        <fullName evidence="7">Transmembrane and coiled-coil domain-containing protein 4</fullName>
    </submittedName>
</protein>
<dbReference type="OrthoDB" id="277931at2759"/>
<comment type="subcellular location">
    <subcellularLocation>
        <location evidence="1">Membrane</location>
        <topology evidence="1">Multi-pass membrane protein</topology>
    </subcellularLocation>
</comment>
<name>A0A9W8HDE0_9FUNG</name>
<organism evidence="7 8">
    <name type="scientific">Coemansia javaensis</name>
    <dbReference type="NCBI Taxonomy" id="2761396"/>
    <lineage>
        <taxon>Eukaryota</taxon>
        <taxon>Fungi</taxon>
        <taxon>Fungi incertae sedis</taxon>
        <taxon>Zoopagomycota</taxon>
        <taxon>Kickxellomycotina</taxon>
        <taxon>Kickxellomycetes</taxon>
        <taxon>Kickxellales</taxon>
        <taxon>Kickxellaceae</taxon>
        <taxon>Coemansia</taxon>
    </lineage>
</organism>
<dbReference type="InterPro" id="IPR007941">
    <property type="entry name" value="DUF726"/>
</dbReference>
<reference evidence="7" key="1">
    <citation type="submission" date="2022-07" db="EMBL/GenBank/DDBJ databases">
        <title>Phylogenomic reconstructions and comparative analyses of Kickxellomycotina fungi.</title>
        <authorList>
            <person name="Reynolds N.K."/>
            <person name="Stajich J.E."/>
            <person name="Barry K."/>
            <person name="Grigoriev I.V."/>
            <person name="Crous P."/>
            <person name="Smith M.E."/>
        </authorList>
    </citation>
    <scope>NUCLEOTIDE SEQUENCE</scope>
    <source>
        <strain evidence="7">NBRC 105414</strain>
    </source>
</reference>
<evidence type="ECO:0000256" key="6">
    <source>
        <dbReference type="SAM" id="Phobius"/>
    </source>
</evidence>
<evidence type="ECO:0000256" key="3">
    <source>
        <dbReference type="ARBA" id="ARBA00022692"/>
    </source>
</evidence>
<feature type="transmembrane region" description="Helical" evidence="6">
    <location>
        <begin position="241"/>
        <end position="265"/>
    </location>
</feature>
<evidence type="ECO:0000313" key="8">
    <source>
        <dbReference type="Proteomes" id="UP001140217"/>
    </source>
</evidence>
<dbReference type="SUPFAM" id="SSF53474">
    <property type="entry name" value="alpha/beta-Hydrolases"/>
    <property type="match status" value="1"/>
</dbReference>
<sequence>MESLELRGGAARHWLAALCVCSGRCVMAACGARQSQAWNERFTQSILEWLDVAEADRQDIRGLPHGDAANDALLLALRCRRADEERRERGEPLPSGCLDTAADPERLFSGLVLACLGVTAGQLARLGEAGADERLLRPLEYDARSRAAAFVIGEWLEMPRQFVALHEARAADALEHAAADAALGAAGARALEGDRQRGWGWRRCLAAGAGVAVAGTLVGVTAGLAAPLMAAGMGAAGIGGLGFLATTGGAAMVGSLFGVAGGGLVGRRFHVRLRGLREFYFTRLLPEQGVRSLHATILVPGFVDPAAAASPFAPIRDVMGLDLGEAFTLYFETRELAALQGAFAGLVGGAAKSAATSLVLRQTALGGVVGALAWPLAILSLGQLVDAPWAVGVERAKRAGRLLADVLADRAHGKRPVTLVGYSLGALAIFTCLRELRRRGAFGIVETAVLLGIPADSEDRAAWAECCECVSRSVVVGYSKCDWVLAFLFRTSVLCRSLAGLSGVDAGAMFRGQPLMRRKLACVDLAGVVEQHNDYLARMDEVIARIWHVL</sequence>
<dbReference type="PANTHER" id="PTHR17920">
    <property type="entry name" value="TRANSMEMBRANE AND COILED-COIL DOMAIN-CONTAINING PROTEIN 4 TMCO4"/>
    <property type="match status" value="1"/>
</dbReference>
<evidence type="ECO:0000256" key="4">
    <source>
        <dbReference type="ARBA" id="ARBA00022989"/>
    </source>
</evidence>
<evidence type="ECO:0000256" key="2">
    <source>
        <dbReference type="ARBA" id="ARBA00009824"/>
    </source>
</evidence>
<keyword evidence="5 6" id="KW-0472">Membrane</keyword>
<dbReference type="EMBL" id="JANBUL010000181">
    <property type="protein sequence ID" value="KAJ2779353.1"/>
    <property type="molecule type" value="Genomic_DNA"/>
</dbReference>
<comment type="caution">
    <text evidence="7">The sequence shown here is derived from an EMBL/GenBank/DDBJ whole genome shotgun (WGS) entry which is preliminary data.</text>
</comment>
<feature type="transmembrane region" description="Helical" evidence="6">
    <location>
        <begin position="205"/>
        <end position="229"/>
    </location>
</feature>
<dbReference type="Pfam" id="PF05277">
    <property type="entry name" value="DUF726"/>
    <property type="match status" value="1"/>
</dbReference>
<dbReference type="Gene3D" id="3.40.50.1820">
    <property type="entry name" value="alpha/beta hydrolase"/>
    <property type="match status" value="1"/>
</dbReference>
<dbReference type="PANTHER" id="PTHR17920:SF23">
    <property type="entry name" value="DUF726-DOMAIN-CONTAINING PROTEIN"/>
    <property type="match status" value="1"/>
</dbReference>
<dbReference type="Proteomes" id="UP001140217">
    <property type="component" value="Unassembled WGS sequence"/>
</dbReference>
<dbReference type="InterPro" id="IPR029058">
    <property type="entry name" value="AB_hydrolase_fold"/>
</dbReference>
<dbReference type="GO" id="GO:0016020">
    <property type="term" value="C:membrane"/>
    <property type="evidence" value="ECO:0007669"/>
    <property type="project" value="UniProtKB-SubCell"/>
</dbReference>
<evidence type="ECO:0000256" key="1">
    <source>
        <dbReference type="ARBA" id="ARBA00004141"/>
    </source>
</evidence>
<dbReference type="AlphaFoldDB" id="A0A9W8HDE0"/>
<keyword evidence="8" id="KW-1185">Reference proteome</keyword>
<gene>
    <name evidence="7" type="primary">TMCO4</name>
    <name evidence="7" type="ORF">H4R18_004057</name>
</gene>
<feature type="transmembrane region" description="Helical" evidence="6">
    <location>
        <begin position="416"/>
        <end position="433"/>
    </location>
</feature>
<evidence type="ECO:0000313" key="7">
    <source>
        <dbReference type="EMBL" id="KAJ2779353.1"/>
    </source>
</evidence>